<evidence type="ECO:0000256" key="16">
    <source>
        <dbReference type="PROSITE-ProRule" id="PRU00042"/>
    </source>
</evidence>
<comment type="subcellular location">
    <subcellularLocation>
        <location evidence="2">Cytoplasm</location>
    </subcellularLocation>
    <subcellularLocation>
        <location evidence="1">Nucleus</location>
    </subcellularLocation>
</comment>
<dbReference type="GeneID" id="36539427"/>
<dbReference type="OrthoDB" id="6155966at2759"/>
<accession>A0A2I1C3J8</accession>
<keyword evidence="10" id="KW-0238">DNA-binding</keyword>
<dbReference type="PANTHER" id="PTHR47257:SF1">
    <property type="entry name" value="PH-RESPONSE TRANSCRIPTION FACTOR PACC_RIM101"/>
    <property type="match status" value="1"/>
</dbReference>
<feature type="region of interest" description="Disordered" evidence="17">
    <location>
        <begin position="1"/>
        <end position="54"/>
    </location>
</feature>
<evidence type="ECO:0000256" key="5">
    <source>
        <dbReference type="ARBA" id="ARBA00022723"/>
    </source>
</evidence>
<keyword evidence="20" id="KW-1185">Reference proteome</keyword>
<dbReference type="GO" id="GO:0008270">
    <property type="term" value="F:zinc ion binding"/>
    <property type="evidence" value="ECO:0007669"/>
    <property type="project" value="UniProtKB-KW"/>
</dbReference>
<evidence type="ECO:0000256" key="17">
    <source>
        <dbReference type="SAM" id="MobiDB-lite"/>
    </source>
</evidence>
<feature type="compositionally biased region" description="Low complexity" evidence="17">
    <location>
        <begin position="611"/>
        <end position="623"/>
    </location>
</feature>
<evidence type="ECO:0000313" key="19">
    <source>
        <dbReference type="EMBL" id="PKX92217.1"/>
    </source>
</evidence>
<reference evidence="20" key="1">
    <citation type="journal article" date="2018" name="Proc. Natl. Acad. Sci. U.S.A.">
        <title>Linking secondary metabolites to gene clusters through genome sequencing of six diverse Aspergillus species.</title>
        <authorList>
            <person name="Kaerboelling I."/>
            <person name="Vesth T.C."/>
            <person name="Frisvad J.C."/>
            <person name="Nybo J.L."/>
            <person name="Theobald S."/>
            <person name="Kuo A."/>
            <person name="Bowyer P."/>
            <person name="Matsuda Y."/>
            <person name="Mondo S."/>
            <person name="Lyhne E.K."/>
            <person name="Kogle M.E."/>
            <person name="Clum A."/>
            <person name="Lipzen A."/>
            <person name="Salamov A."/>
            <person name="Ngan C.Y."/>
            <person name="Daum C."/>
            <person name="Chiniquy J."/>
            <person name="Barry K."/>
            <person name="LaButti K."/>
            <person name="Haridas S."/>
            <person name="Simmons B.A."/>
            <person name="Magnuson J.K."/>
            <person name="Mortensen U.H."/>
            <person name="Larsen T.O."/>
            <person name="Grigoriev I.V."/>
            <person name="Baker S.E."/>
            <person name="Andersen M.R."/>
        </authorList>
    </citation>
    <scope>NUCLEOTIDE SEQUENCE [LARGE SCALE GENOMIC DNA]</scope>
    <source>
        <strain evidence="20">IBT 16806</strain>
    </source>
</reference>
<gene>
    <name evidence="19" type="ORF">P174DRAFT_514555</name>
</gene>
<feature type="compositionally biased region" description="Low complexity" evidence="17">
    <location>
        <begin position="7"/>
        <end position="23"/>
    </location>
</feature>
<comment type="caution">
    <text evidence="19">The sequence shown here is derived from an EMBL/GenBank/DDBJ whole genome shotgun (WGS) entry which is preliminary data.</text>
</comment>
<dbReference type="VEuPathDB" id="FungiDB:P174DRAFT_514555"/>
<keyword evidence="6" id="KW-0677">Repeat</keyword>
<evidence type="ECO:0000256" key="11">
    <source>
        <dbReference type="ARBA" id="ARBA00023159"/>
    </source>
</evidence>
<feature type="compositionally biased region" description="Low complexity" evidence="17">
    <location>
        <begin position="447"/>
        <end position="457"/>
    </location>
</feature>
<name>A0A2I1C3J8_ASPN1</name>
<dbReference type="OMA" id="QWGNCRT"/>
<dbReference type="InterPro" id="IPR036236">
    <property type="entry name" value="Znf_C2H2_sf"/>
</dbReference>
<feature type="domain" description="C2H2-type" evidence="18">
    <location>
        <begin position="116"/>
        <end position="145"/>
    </location>
</feature>
<dbReference type="Proteomes" id="UP000234474">
    <property type="component" value="Unassembled WGS sequence"/>
</dbReference>
<feature type="region of interest" description="Disordered" evidence="17">
    <location>
        <begin position="359"/>
        <end position="515"/>
    </location>
</feature>
<dbReference type="STRING" id="1392255.A0A2I1C3J8"/>
<dbReference type="AlphaFoldDB" id="A0A2I1C3J8"/>
<keyword evidence="7 16" id="KW-0863">Zinc-finger</keyword>
<evidence type="ECO:0000256" key="3">
    <source>
        <dbReference type="ARBA" id="ARBA00022490"/>
    </source>
</evidence>
<feature type="compositionally biased region" description="Basic and acidic residues" evidence="17">
    <location>
        <begin position="477"/>
        <end position="502"/>
    </location>
</feature>
<evidence type="ECO:0000256" key="9">
    <source>
        <dbReference type="ARBA" id="ARBA00023015"/>
    </source>
</evidence>
<organism evidence="19 20">
    <name type="scientific">Aspergillus novofumigatus (strain IBT 16806)</name>
    <dbReference type="NCBI Taxonomy" id="1392255"/>
    <lineage>
        <taxon>Eukaryota</taxon>
        <taxon>Fungi</taxon>
        <taxon>Dikarya</taxon>
        <taxon>Ascomycota</taxon>
        <taxon>Pezizomycotina</taxon>
        <taxon>Eurotiomycetes</taxon>
        <taxon>Eurotiomycetidae</taxon>
        <taxon>Eurotiales</taxon>
        <taxon>Aspergillaceae</taxon>
        <taxon>Aspergillus</taxon>
        <taxon>Aspergillus subgen. Fumigati</taxon>
    </lineage>
</organism>
<keyword evidence="5" id="KW-0479">Metal-binding</keyword>
<dbReference type="GO" id="GO:0005634">
    <property type="term" value="C:nucleus"/>
    <property type="evidence" value="ECO:0007669"/>
    <property type="project" value="UniProtKB-SubCell"/>
</dbReference>
<dbReference type="GO" id="GO:0005737">
    <property type="term" value="C:cytoplasm"/>
    <property type="evidence" value="ECO:0007669"/>
    <property type="project" value="UniProtKB-SubCell"/>
</dbReference>
<keyword evidence="9" id="KW-0805">Transcription regulation</keyword>
<dbReference type="GO" id="GO:0071469">
    <property type="term" value="P:cellular response to alkaline pH"/>
    <property type="evidence" value="ECO:0007669"/>
    <property type="project" value="UniProtKB-ARBA"/>
</dbReference>
<feature type="compositionally biased region" description="Low complexity" evidence="17">
    <location>
        <begin position="365"/>
        <end position="387"/>
    </location>
</feature>
<evidence type="ECO:0000256" key="7">
    <source>
        <dbReference type="ARBA" id="ARBA00022771"/>
    </source>
</evidence>
<evidence type="ECO:0000256" key="8">
    <source>
        <dbReference type="ARBA" id="ARBA00022833"/>
    </source>
</evidence>
<evidence type="ECO:0000256" key="12">
    <source>
        <dbReference type="ARBA" id="ARBA00023163"/>
    </source>
</evidence>
<dbReference type="InterPro" id="IPR050806">
    <property type="entry name" value="pacC/RIM101"/>
</dbReference>
<dbReference type="GO" id="GO:0045944">
    <property type="term" value="P:positive regulation of transcription by RNA polymerase II"/>
    <property type="evidence" value="ECO:0007669"/>
    <property type="project" value="TreeGrafter"/>
</dbReference>
<dbReference type="FunFam" id="3.30.160.60:FF:001369">
    <property type="entry name" value="pH-response transcription factor pacC/RIM101"/>
    <property type="match status" value="1"/>
</dbReference>
<feature type="compositionally biased region" description="Basic and acidic residues" evidence="17">
    <location>
        <begin position="593"/>
        <end position="604"/>
    </location>
</feature>
<dbReference type="Gene3D" id="3.30.160.60">
    <property type="entry name" value="Classic Zinc Finger"/>
    <property type="match status" value="2"/>
</dbReference>
<evidence type="ECO:0000256" key="13">
    <source>
        <dbReference type="ARBA" id="ARBA00023242"/>
    </source>
</evidence>
<dbReference type="SMART" id="SM00355">
    <property type="entry name" value="ZnF_C2H2"/>
    <property type="match status" value="3"/>
</dbReference>
<keyword evidence="12" id="KW-0804">Transcription</keyword>
<evidence type="ECO:0000256" key="2">
    <source>
        <dbReference type="ARBA" id="ARBA00004496"/>
    </source>
</evidence>
<evidence type="ECO:0000313" key="20">
    <source>
        <dbReference type="Proteomes" id="UP000234474"/>
    </source>
</evidence>
<keyword evidence="4" id="KW-0678">Repressor</keyword>
<evidence type="ECO:0000256" key="14">
    <source>
        <dbReference type="ARBA" id="ARBA00038089"/>
    </source>
</evidence>
<keyword evidence="11" id="KW-0010">Activator</keyword>
<keyword evidence="8" id="KW-0862">Zinc</keyword>
<evidence type="ECO:0000256" key="1">
    <source>
        <dbReference type="ARBA" id="ARBA00004123"/>
    </source>
</evidence>
<feature type="region of interest" description="Disordered" evidence="17">
    <location>
        <begin position="577"/>
        <end position="647"/>
    </location>
</feature>
<dbReference type="PROSITE" id="PS50157">
    <property type="entry name" value="ZINC_FINGER_C2H2_2"/>
    <property type="match status" value="2"/>
</dbReference>
<dbReference type="SUPFAM" id="SSF57667">
    <property type="entry name" value="beta-beta-alpha zinc fingers"/>
    <property type="match status" value="2"/>
</dbReference>
<feature type="compositionally biased region" description="Polar residues" evidence="17">
    <location>
        <begin position="396"/>
        <end position="416"/>
    </location>
</feature>
<evidence type="ECO:0000256" key="10">
    <source>
        <dbReference type="ARBA" id="ARBA00023125"/>
    </source>
</evidence>
<feature type="compositionally biased region" description="Low complexity" evidence="17">
    <location>
        <begin position="32"/>
        <end position="54"/>
    </location>
</feature>
<evidence type="ECO:0000256" key="6">
    <source>
        <dbReference type="ARBA" id="ARBA00022737"/>
    </source>
</evidence>
<evidence type="ECO:0000256" key="15">
    <source>
        <dbReference type="ARBA" id="ARBA00039490"/>
    </source>
</evidence>
<dbReference type="GO" id="GO:0003677">
    <property type="term" value="F:DNA binding"/>
    <property type="evidence" value="ECO:0007669"/>
    <property type="project" value="UniProtKB-KW"/>
</dbReference>
<keyword evidence="13" id="KW-0539">Nucleus</keyword>
<feature type="domain" description="C2H2-type" evidence="18">
    <location>
        <begin position="146"/>
        <end position="173"/>
    </location>
</feature>
<dbReference type="RefSeq" id="XP_024680812.1">
    <property type="nucleotide sequence ID" value="XM_024832091.1"/>
</dbReference>
<keyword evidence="3" id="KW-0963">Cytoplasm</keyword>
<dbReference type="FunFam" id="3.30.160.60:FF:000993">
    <property type="entry name" value="pH-response transcription factor pacC/RIM101"/>
    <property type="match status" value="1"/>
</dbReference>
<evidence type="ECO:0000256" key="4">
    <source>
        <dbReference type="ARBA" id="ARBA00022491"/>
    </source>
</evidence>
<dbReference type="PANTHER" id="PTHR47257">
    <property type="entry name" value="PH-RESPONSE TRANSCRIPTION FACTOR PACC/RIM101"/>
    <property type="match status" value="1"/>
</dbReference>
<dbReference type="InterPro" id="IPR013087">
    <property type="entry name" value="Znf_C2H2_type"/>
</dbReference>
<protein>
    <recommendedName>
        <fullName evidence="15">pH-response transcription factor pacC/RIM101</fullName>
    </recommendedName>
</protein>
<dbReference type="EMBL" id="MSZS01000006">
    <property type="protein sequence ID" value="PKX92217.1"/>
    <property type="molecule type" value="Genomic_DNA"/>
</dbReference>
<sequence length="647" mass="68976">MSEHQENATNNNTTASPSATAAPMPAPISQEQPSSQPAATTPAPVSTSTPPASVTATAAAATAAVSAPQMNGTPSSDEQLSCLWQGCSEKCPSAETLYDHICERHVGRKSTNNLNLTCQWGSCRTTTVKRDHITSHIRVHVPLKPHKCEFCGKAFKRPQDLKKHVKTHADDSVLVRSPEPGARNPDMMFHGAGKGYAAAAHYFEPSLNAVPSQGYAHGAPQYYSSHHPHQPSNPSYGNVYYALNHGHDGHASYESKKRGYDALNEFFGDLKRRQFDLHSYAAVGQRLLGLQNLSLPILTGGPVPEYQPMPAPVAVGGGYGPGGHGAPNDLINIDQFLQQMQDTIYENDDHVAAAGVAQPGAHYLPPSHTVATTSASSSMSNPATHSPPTGTPALTPPSSAQSYTSGRSPISISSAHRVSPPHHDGGSSMYPRLPSATMADHLAGGYPTASSAAPPSTLSGIFDDDRRRYTGGTLQRARPEERRLSIQMDTSHDGKEDGERTPTGKARSSDSNSPVRISANLIDPALHSSSPSEAEAALRTAQAATEVAERADSQWVEKVRLLEYLRSYIASRLERGEYDSDSDGHTSVAASPDTKHDGHMDGVETSHTPITTEKPSAPPAAKAESNHGVMYPTLHGLDGDEDTKMHH</sequence>
<dbReference type="PROSITE" id="PS00028">
    <property type="entry name" value="ZINC_FINGER_C2H2_1"/>
    <property type="match status" value="2"/>
</dbReference>
<evidence type="ECO:0000259" key="18">
    <source>
        <dbReference type="PROSITE" id="PS50157"/>
    </source>
</evidence>
<proteinExistence type="inferred from homology"/>
<comment type="similarity">
    <text evidence="14">Belongs to the pacC/RIM101 family.</text>
</comment>